<name>A0A4C1V519_EUMVA</name>
<reference evidence="2 3" key="1">
    <citation type="journal article" date="2019" name="Commun. Biol.">
        <title>The bagworm genome reveals a unique fibroin gene that provides high tensile strength.</title>
        <authorList>
            <person name="Kono N."/>
            <person name="Nakamura H."/>
            <person name="Ohtoshi R."/>
            <person name="Tomita M."/>
            <person name="Numata K."/>
            <person name="Arakawa K."/>
        </authorList>
    </citation>
    <scope>NUCLEOTIDE SEQUENCE [LARGE SCALE GENOMIC DNA]</scope>
</reference>
<dbReference type="AlphaFoldDB" id="A0A4C1V519"/>
<evidence type="ECO:0000256" key="1">
    <source>
        <dbReference type="SAM" id="MobiDB-lite"/>
    </source>
</evidence>
<accession>A0A4C1V519</accession>
<dbReference type="Proteomes" id="UP000299102">
    <property type="component" value="Unassembled WGS sequence"/>
</dbReference>
<protein>
    <submittedName>
        <fullName evidence="2">Uncharacterized protein</fullName>
    </submittedName>
</protein>
<evidence type="ECO:0000313" key="3">
    <source>
        <dbReference type="Proteomes" id="UP000299102"/>
    </source>
</evidence>
<proteinExistence type="predicted"/>
<gene>
    <name evidence="2" type="ORF">EVAR_18584_1</name>
</gene>
<keyword evidence="3" id="KW-1185">Reference proteome</keyword>
<sequence>MLLVMIILRSEHEGFNRYEDLTRLSEPRSGPSAISEEGEPLLQPGRRPSTRIAIAVCLFERRGSRFDALSGQVHRLTSRWWKACSKTFPNSI</sequence>
<comment type="caution">
    <text evidence="2">The sequence shown here is derived from an EMBL/GenBank/DDBJ whole genome shotgun (WGS) entry which is preliminary data.</text>
</comment>
<dbReference type="EMBL" id="BGZK01000269">
    <property type="protein sequence ID" value="GBP33104.1"/>
    <property type="molecule type" value="Genomic_DNA"/>
</dbReference>
<organism evidence="2 3">
    <name type="scientific">Eumeta variegata</name>
    <name type="common">Bagworm moth</name>
    <name type="synonym">Eumeta japonica</name>
    <dbReference type="NCBI Taxonomy" id="151549"/>
    <lineage>
        <taxon>Eukaryota</taxon>
        <taxon>Metazoa</taxon>
        <taxon>Ecdysozoa</taxon>
        <taxon>Arthropoda</taxon>
        <taxon>Hexapoda</taxon>
        <taxon>Insecta</taxon>
        <taxon>Pterygota</taxon>
        <taxon>Neoptera</taxon>
        <taxon>Endopterygota</taxon>
        <taxon>Lepidoptera</taxon>
        <taxon>Glossata</taxon>
        <taxon>Ditrysia</taxon>
        <taxon>Tineoidea</taxon>
        <taxon>Psychidae</taxon>
        <taxon>Oiketicinae</taxon>
        <taxon>Eumeta</taxon>
    </lineage>
</organism>
<feature type="region of interest" description="Disordered" evidence="1">
    <location>
        <begin position="23"/>
        <end position="46"/>
    </location>
</feature>
<evidence type="ECO:0000313" key="2">
    <source>
        <dbReference type="EMBL" id="GBP33104.1"/>
    </source>
</evidence>